<proteinExistence type="predicted"/>
<evidence type="ECO:0000313" key="3">
    <source>
        <dbReference type="Proteomes" id="UP000221020"/>
    </source>
</evidence>
<feature type="transmembrane region" description="Helical" evidence="1">
    <location>
        <begin position="69"/>
        <end position="89"/>
    </location>
</feature>
<feature type="transmembrane region" description="Helical" evidence="1">
    <location>
        <begin position="95"/>
        <end position="115"/>
    </location>
</feature>
<dbReference type="Proteomes" id="UP000221020">
    <property type="component" value="Unassembled WGS sequence"/>
</dbReference>
<dbReference type="AlphaFoldDB" id="A0AA91VC20"/>
<protein>
    <submittedName>
        <fullName evidence="2">Uncharacterized protein</fullName>
    </submittedName>
</protein>
<name>A0AA91VC20_9BACI</name>
<sequence>MKQLHIRLSLIQLFLLVLNLFIFSSALPFLPWFVENALGWLGILATTPFLLIIGRIMPQLKQSEEIYVTRTRAVVPFIASIVSLCIMLLPTMKLSIVIVLIMNGLMALITIVYLLQDFWKMNEKYR</sequence>
<dbReference type="EMBL" id="NVOR01000037">
    <property type="protein sequence ID" value="PED82342.1"/>
    <property type="molecule type" value="Genomic_DNA"/>
</dbReference>
<evidence type="ECO:0000313" key="2">
    <source>
        <dbReference type="EMBL" id="PED82342.1"/>
    </source>
</evidence>
<gene>
    <name evidence="2" type="ORF">CON65_12510</name>
</gene>
<dbReference type="RefSeq" id="WP_097899667.1">
    <property type="nucleotide sequence ID" value="NZ_NVOR01000037.1"/>
</dbReference>
<comment type="caution">
    <text evidence="2">The sequence shown here is derived from an EMBL/GenBank/DDBJ whole genome shotgun (WGS) entry which is preliminary data.</text>
</comment>
<organism evidence="2 3">
    <name type="scientific">Bacillus pseudomycoides</name>
    <dbReference type="NCBI Taxonomy" id="64104"/>
    <lineage>
        <taxon>Bacteria</taxon>
        <taxon>Bacillati</taxon>
        <taxon>Bacillota</taxon>
        <taxon>Bacilli</taxon>
        <taxon>Bacillales</taxon>
        <taxon>Bacillaceae</taxon>
        <taxon>Bacillus</taxon>
        <taxon>Bacillus cereus group</taxon>
    </lineage>
</organism>
<accession>A0AA91VC20</accession>
<feature type="transmembrane region" description="Helical" evidence="1">
    <location>
        <begin position="37"/>
        <end position="57"/>
    </location>
</feature>
<reference evidence="2 3" key="1">
    <citation type="submission" date="2017-09" db="EMBL/GenBank/DDBJ databases">
        <title>Large-scale bioinformatics analysis of Bacillus genomes uncovers conserved roles of natural products in bacterial physiology.</title>
        <authorList>
            <consortium name="Agbiome Team Llc"/>
            <person name="Bleich R.M."/>
            <person name="Grubbs K.J."/>
            <person name="Santa Maria K.C."/>
            <person name="Allen S.E."/>
            <person name="Farag S."/>
            <person name="Shank E.A."/>
            <person name="Bowers A."/>
        </authorList>
    </citation>
    <scope>NUCLEOTIDE SEQUENCE [LARGE SCALE GENOMIC DNA]</scope>
    <source>
        <strain evidence="2 3">AFS092012</strain>
    </source>
</reference>
<keyword evidence="1" id="KW-0812">Transmembrane</keyword>
<keyword evidence="1" id="KW-0472">Membrane</keyword>
<feature type="transmembrane region" description="Helical" evidence="1">
    <location>
        <begin position="12"/>
        <end position="31"/>
    </location>
</feature>
<keyword evidence="1" id="KW-1133">Transmembrane helix</keyword>
<evidence type="ECO:0000256" key="1">
    <source>
        <dbReference type="SAM" id="Phobius"/>
    </source>
</evidence>